<feature type="region of interest" description="Disordered" evidence="10">
    <location>
        <begin position="1207"/>
        <end position="1243"/>
    </location>
</feature>
<keyword evidence="3" id="KW-0808">Transferase</keyword>
<dbReference type="PANTHER" id="PTHR11254">
    <property type="entry name" value="HECT DOMAIN UBIQUITIN-PROTEIN LIGASE"/>
    <property type="match status" value="1"/>
</dbReference>
<keyword evidence="13" id="KW-1185">Reference proteome</keyword>
<dbReference type="FunFam" id="3.90.1750.10:FF:000003">
    <property type="entry name" value="E3 ubiquitin-protein ligase UPL1"/>
    <property type="match status" value="1"/>
</dbReference>
<dbReference type="VEuPathDB" id="ToxoDB:LOC34619223"/>
<evidence type="ECO:0000256" key="6">
    <source>
        <dbReference type="ARBA" id="ARBA00023529"/>
    </source>
</evidence>
<feature type="compositionally biased region" description="Low complexity" evidence="10">
    <location>
        <begin position="1071"/>
        <end position="1112"/>
    </location>
</feature>
<dbReference type="GO" id="GO:0004252">
    <property type="term" value="F:serine-type endopeptidase activity"/>
    <property type="evidence" value="ECO:0007669"/>
    <property type="project" value="UniProtKB-EC"/>
</dbReference>
<dbReference type="EMBL" id="JROU02001206">
    <property type="protein sequence ID" value="OEH77105.1"/>
    <property type="molecule type" value="Genomic_DNA"/>
</dbReference>
<comment type="caution">
    <text evidence="12">The sequence shown here is derived from an EMBL/GenBank/DDBJ whole genome shotgun (WGS) entry which is preliminary data.</text>
</comment>
<comment type="catalytic activity">
    <reaction evidence="6">
        <text>Hydrolysis of proteins with broad specificity for peptide bonds, and a preference for a large uncharged residue in P1. Hydrolyzes peptide amides.</text>
        <dbReference type="EC" id="3.4.21.62"/>
    </reaction>
</comment>
<evidence type="ECO:0000256" key="5">
    <source>
        <dbReference type="ARBA" id="ARBA00022801"/>
    </source>
</evidence>
<evidence type="ECO:0000313" key="13">
    <source>
        <dbReference type="Proteomes" id="UP000095192"/>
    </source>
</evidence>
<dbReference type="SMART" id="SM00119">
    <property type="entry name" value="HECTc"/>
    <property type="match status" value="1"/>
</dbReference>
<dbReference type="SUPFAM" id="SSF56204">
    <property type="entry name" value="Hect, E3 ligase catalytic domain"/>
    <property type="match status" value="1"/>
</dbReference>
<feature type="domain" description="HECT" evidence="11">
    <location>
        <begin position="523"/>
        <end position="811"/>
    </location>
</feature>
<keyword evidence="4 8" id="KW-0833">Ubl conjugation pathway</keyword>
<reference evidence="12 13" key="1">
    <citation type="journal article" date="2016" name="BMC Genomics">
        <title>Comparative genomics reveals Cyclospora cayetanensis possesses coccidia-like metabolism and invasion components but unique surface antigens.</title>
        <authorList>
            <person name="Liu S."/>
            <person name="Wang L."/>
            <person name="Zheng H."/>
            <person name="Xu Z."/>
            <person name="Roellig D.M."/>
            <person name="Li N."/>
            <person name="Frace M.A."/>
            <person name="Tang K."/>
            <person name="Arrowood M.J."/>
            <person name="Moss D.M."/>
            <person name="Zhang L."/>
            <person name="Feng Y."/>
            <person name="Xiao L."/>
        </authorList>
    </citation>
    <scope>NUCLEOTIDE SEQUENCE [LARGE SCALE GENOMIC DNA]</scope>
    <source>
        <strain evidence="12 13">CHN_HEN01</strain>
    </source>
</reference>
<evidence type="ECO:0000256" key="9">
    <source>
        <dbReference type="PROSITE-ProRule" id="PRU01240"/>
    </source>
</evidence>
<sequence length="2460" mass="261358">MVSYTCCIRSCVPGMLRAIGGGGGVIRCSLALYLRSTVEDIVPDGRGAGSSSASDSESIQQRILRVISPKAGGCICGLLCSPEVAAAWSHGLGFSLQQRDAQQQQLAVVAKIVGCLYSSPQHRGWVDEALRRNCDALSDVLSLELGALSRTLPASGSSVTSSGAESALAAEATTPLGSAVSLAVDLLRASQPAAASSSAASLSAATERGVKAVDMPALVRFRSFFDASKAHRIWESLEEVLSAVGAAYPALSAETAAMQHRHRMQQQQQTLAALAAEATAAALPILSPSPPGGGGGVAATTARGQRGEEADEGVVVEEREAAAAGSRELAAPLVLTQLLPLFESFLQVQQLSIAADLGLEDVALLQELDLFAAAAEKERSIADRAAAAVAAAVDSKTGIPEASAAQAACCKASDELQECEQQEEDGGGAFGVSSRRHLSLCCFCERHVLCINALLKQNPTLLSGPFSPLLRLTPMMLSFENKRHYFRQRIREIRHASRADHVRLSVRRQHVFTDSYHQIRIRSGEEMKGKLNVVFHGEEGLDGGGLTREWFGLLAREMFNPNYALFTREGAKSEFNQPNPLSAINPEHLYYFKFIGRVIGKALFDGHYLPAYFCRSFYKHMLNKKCSMRDAESLDPSLYSNLQKILEYPLEDLALSDLTFSVETDEFGKHKVNDLLPGGRHITELELLLSGLPTINVADLQENTEYVNYLPNEQPIPWFWEIMEEFDTPQKAAFLQFVTGTSRVPIGGFRNLVGMRGPQKFSIQKAYGENRLPSAHTCFNQLDLPAYTSKAILRKKLLLAITEGREGFGFGGANFHELYAKLAAFAALVHYLFAKIPLKKAKAVETALPKGRRRLPLTLEYQAAFCCLGCRGPPECTQKERDRQKAAKEEERFLLLHVHSAGSEEEEKKNAQSSSIQGNATWPLAFAEQDQHLWFVVLAAAAVLVGKQLVSLVSCDSCCCYCCGFSPRYASYESSPIENASFSFLAVLSGYIQSRVCALTPYSCRLPSFPRSCCCFPFMTFYPFSAGRKDAVLSIAASADAASHVAAATAAGITPSTHEAMPPDGSNNMTGAAAAASSAGVSPAPAAAAPAARGNASARSRNNNRSASKGSAACKREWRVVYRDPQNESKRRQKTHSIKKYGFYAARSKAEDLRIELEKINGWSDTAQFPSSRANRVMPLTVPPAKKTDTAATRFINFDRVEKEPAGVASSVEGEGEDEMTLPPAAVSAGGSTKDPTEGAGREAAGGVNAHVVGQTPEGSMQAVAYFHGPPAELLPNASIDPLQQQQQQGGSLAGAYTRSGGPPCRVGKDVVAGSMGGESLSLSTSPSALFLRPGNLSTSFSRLVADEQQQQVPRHSGGNKVDMMQYLLSPPTSLHAASPLGPLASRRLADIATEGASGTVVASGASQRSGGECFEGLSAQHSISGLQEALLNFVYLPSCPATPLLSSAPVSLLMDSIDQQQQQDASTSSGRAAAVRAAATAGASPPAPAGGSILKAAAATAAAGRGLEEDNLLRLSRSSSSQQLPAAMAALLSPSIVGIDREEAPGSRGRDASGGGPYSGACSLWMTVANGRSGVGGPSPLRRSAAAPPPPSPPLRLSSFRAVDTVLSPPCLLKARGGDDSALLAPLTPPQPHEGPQGCSSWTPSLGLPSPLQQLSDDALLPLNSRRMHGWDKDSPSLASATPYQKALVARRSGGGGLMGGCGYNWKNAAAGNGGSSRAAGSCSIVEVGGKNAAAFTYQRDQHMTPSSLVISPSIRMQVVGYVDSPQASRKKVQDAFLFSGLAGLMYSLCLFRQHYEKDAVQTQFLELKVSCLHPLPPSSYWKLQRRCSRLRCTAERGKRTKGVEPSGSGNPTRENLEEALLLSVHETTVPACCGERQSLRGPAKSDSCTPGIASCMGFPTQKQRHRVPQTAPDSSAAHLPFAVGAAQPSRDSAECRCSDIPPHEGPFAPHLAAEAGEGLFSPGEGSLWDAESSGPWEFEPIPTPSSFANSHSPPPARAAGEVTLGTLREAASSRAVAEVAAATESRNSATLDAEVPPDASWVLREKQRMRLGGSQGSEKVVLAYSLEGCQAALPASEGSGEGENNEQDAELLHGQEARFAAVSALKFSVSQLLRQKQLKHTEALDTDLLQAAQVAAVSPDVSSMETRYLSALEMEVITKLPEGLSTAEVLGVTSELPCVQRGFADSRKFLEEPDMPLSAREHGRATEETRGKGFSPPQQTQRREAEERESASPRTPSSAASRNPRRLQGFGISELSARVMASVSDAASPATSSGASTKASGRVPPNDPIFRKQWNLHDASPFGIHAEKAWRLWNGDQRPMVIAVIDSGCDLSHPDLKDKRWKNPGEICGDGIDNDNNGFIDDCYGWDFVNNNGEVRPDSSGHGTGAAGVLGSVANNLVGMVGVCWGCQIMCLKFIGRGQGSVSNQVQAIDYAVKMGAWISNNSYGGYGSIEGSLHVAW</sequence>
<protein>
    <submittedName>
        <fullName evidence="12">Uba ts-n domain-containing protein</fullName>
    </submittedName>
</protein>
<dbReference type="SUPFAM" id="SSF52743">
    <property type="entry name" value="Subtilisin-like"/>
    <property type="match status" value="1"/>
</dbReference>
<dbReference type="Pfam" id="PF00632">
    <property type="entry name" value="HECT"/>
    <property type="match status" value="2"/>
</dbReference>
<dbReference type="FunFam" id="3.30.2410.10:FF:000009">
    <property type="entry name" value="Probable E3 ubiquitin-protein ligase HECTD2"/>
    <property type="match status" value="1"/>
</dbReference>
<comment type="similarity">
    <text evidence="9">Belongs to the peptidase S8 family.</text>
</comment>
<proteinExistence type="inferred from homology"/>
<dbReference type="InParanoid" id="A0A1D3D0Y6"/>
<comment type="catalytic activity">
    <reaction evidence="1">
        <text>S-ubiquitinyl-[E2 ubiquitin-conjugating enzyme]-L-cysteine + [acceptor protein]-L-lysine = [E2 ubiquitin-conjugating enzyme]-L-cysteine + N(6)-ubiquitinyl-[acceptor protein]-L-lysine.</text>
        <dbReference type="EC" id="2.3.2.26"/>
    </reaction>
</comment>
<comment type="caution">
    <text evidence="9">Lacks conserved residue(s) required for the propagation of feature annotation.</text>
</comment>
<feature type="region of interest" description="Disordered" evidence="10">
    <location>
        <begin position="1054"/>
        <end position="1112"/>
    </location>
</feature>
<feature type="active site" description="Glycyl thioester intermediate" evidence="8">
    <location>
        <position position="778"/>
    </location>
</feature>
<dbReference type="PROSITE" id="PS51892">
    <property type="entry name" value="SUBTILASE"/>
    <property type="match status" value="1"/>
</dbReference>
<dbReference type="GO" id="GO:0005737">
    <property type="term" value="C:cytoplasm"/>
    <property type="evidence" value="ECO:0007669"/>
    <property type="project" value="TreeGrafter"/>
</dbReference>
<dbReference type="InterPro" id="IPR036852">
    <property type="entry name" value="Peptidase_S8/S53_dom_sf"/>
</dbReference>
<evidence type="ECO:0000256" key="8">
    <source>
        <dbReference type="PROSITE-ProRule" id="PRU00104"/>
    </source>
</evidence>
<dbReference type="Gene3D" id="3.40.50.200">
    <property type="entry name" value="Peptidase S8/S53 domain"/>
    <property type="match status" value="1"/>
</dbReference>
<comment type="pathway">
    <text evidence="2">Protein modification; protein ubiquitination.</text>
</comment>
<accession>A0A1D3D0Y6</accession>
<keyword evidence="5" id="KW-0378">Hydrolase</keyword>
<gene>
    <name evidence="12" type="ORF">cyc_02355</name>
</gene>
<evidence type="ECO:0000256" key="10">
    <source>
        <dbReference type="SAM" id="MobiDB-lite"/>
    </source>
</evidence>
<feature type="region of interest" description="Disordered" evidence="10">
    <location>
        <begin position="1574"/>
        <end position="1598"/>
    </location>
</feature>
<organism evidence="12 13">
    <name type="scientific">Cyclospora cayetanensis</name>
    <dbReference type="NCBI Taxonomy" id="88456"/>
    <lineage>
        <taxon>Eukaryota</taxon>
        <taxon>Sar</taxon>
        <taxon>Alveolata</taxon>
        <taxon>Apicomplexa</taxon>
        <taxon>Conoidasida</taxon>
        <taxon>Coccidia</taxon>
        <taxon>Eucoccidiorida</taxon>
        <taxon>Eimeriorina</taxon>
        <taxon>Eimeriidae</taxon>
        <taxon>Cyclospora</taxon>
    </lineage>
</organism>
<evidence type="ECO:0000256" key="2">
    <source>
        <dbReference type="ARBA" id="ARBA00004906"/>
    </source>
</evidence>
<feature type="compositionally biased region" description="Basic and acidic residues" evidence="10">
    <location>
        <begin position="2223"/>
        <end position="2233"/>
    </location>
</feature>
<dbReference type="PANTHER" id="PTHR11254:SF67">
    <property type="entry name" value="E3 UBIQUITIN-PROTEIN LIGASE HUWE1"/>
    <property type="match status" value="1"/>
</dbReference>
<dbReference type="InterPro" id="IPR035983">
    <property type="entry name" value="Hect_E3_ubiquitin_ligase"/>
</dbReference>
<dbReference type="InterPro" id="IPR023827">
    <property type="entry name" value="Peptidase_S8_Asp-AS"/>
</dbReference>
<dbReference type="VEuPathDB" id="ToxoDB:LOC113146991"/>
<evidence type="ECO:0000313" key="12">
    <source>
        <dbReference type="EMBL" id="OEH77105.1"/>
    </source>
</evidence>
<dbReference type="Gene3D" id="3.90.1750.10">
    <property type="entry name" value="Hect, E3 ligase catalytic domains"/>
    <property type="match status" value="1"/>
</dbReference>
<dbReference type="PROSITE" id="PS50237">
    <property type="entry name" value="HECT"/>
    <property type="match status" value="1"/>
</dbReference>
<dbReference type="InterPro" id="IPR000209">
    <property type="entry name" value="Peptidase_S8/S53_dom"/>
</dbReference>
<feature type="compositionally biased region" description="Low complexity" evidence="10">
    <location>
        <begin position="2269"/>
        <end position="2283"/>
    </location>
</feature>
<evidence type="ECO:0000256" key="7">
    <source>
        <dbReference type="ARBA" id="ARBA00034494"/>
    </source>
</evidence>
<name>A0A1D3D0Y6_9EIME</name>
<evidence type="ECO:0000256" key="3">
    <source>
        <dbReference type="ARBA" id="ARBA00022679"/>
    </source>
</evidence>
<evidence type="ECO:0000259" key="11">
    <source>
        <dbReference type="PROSITE" id="PS50237"/>
    </source>
</evidence>
<feature type="region of interest" description="Disordered" evidence="10">
    <location>
        <begin position="2269"/>
        <end position="2289"/>
    </location>
</feature>
<dbReference type="GO" id="GO:0061630">
    <property type="term" value="F:ubiquitin protein ligase activity"/>
    <property type="evidence" value="ECO:0007669"/>
    <property type="project" value="UniProtKB-EC"/>
</dbReference>
<dbReference type="InterPro" id="IPR000569">
    <property type="entry name" value="HECT_dom"/>
</dbReference>
<dbReference type="Pfam" id="PF00082">
    <property type="entry name" value="Peptidase_S8"/>
    <property type="match status" value="1"/>
</dbReference>
<comment type="similarity">
    <text evidence="7">Belongs to the UPL family. TOM1/PTR1 subfamily.</text>
</comment>
<dbReference type="InterPro" id="IPR050409">
    <property type="entry name" value="E3_ubiq-protein_ligase"/>
</dbReference>
<dbReference type="CDD" id="cd00078">
    <property type="entry name" value="HECTc"/>
    <property type="match status" value="1"/>
</dbReference>
<dbReference type="PROSITE" id="PS00136">
    <property type="entry name" value="SUBTILASE_ASP"/>
    <property type="match status" value="1"/>
</dbReference>
<feature type="compositionally biased region" description="Basic and acidic residues" evidence="10">
    <location>
        <begin position="2201"/>
        <end position="2213"/>
    </location>
</feature>
<dbReference type="Proteomes" id="UP000095192">
    <property type="component" value="Unassembled WGS sequence"/>
</dbReference>
<evidence type="ECO:0000256" key="1">
    <source>
        <dbReference type="ARBA" id="ARBA00000885"/>
    </source>
</evidence>
<dbReference type="Gene3D" id="3.30.2410.10">
    <property type="entry name" value="Hect, E3 ligase catalytic domain"/>
    <property type="match status" value="1"/>
</dbReference>
<feature type="region of interest" description="Disordered" evidence="10">
    <location>
        <begin position="2192"/>
        <end position="2249"/>
    </location>
</feature>
<dbReference type="GO" id="GO:0006511">
    <property type="term" value="P:ubiquitin-dependent protein catabolic process"/>
    <property type="evidence" value="ECO:0007669"/>
    <property type="project" value="TreeGrafter"/>
</dbReference>
<evidence type="ECO:0000256" key="4">
    <source>
        <dbReference type="ARBA" id="ARBA00022786"/>
    </source>
</evidence>
<dbReference type="GO" id="GO:0000209">
    <property type="term" value="P:protein polyubiquitination"/>
    <property type="evidence" value="ECO:0007669"/>
    <property type="project" value="TreeGrafter"/>
</dbReference>
<dbReference type="VEuPathDB" id="ToxoDB:cyc_02355"/>
<feature type="compositionally biased region" description="Low complexity" evidence="10">
    <location>
        <begin position="2234"/>
        <end position="2244"/>
    </location>
</feature>